<feature type="transmembrane region" description="Helical" evidence="1">
    <location>
        <begin position="165"/>
        <end position="187"/>
    </location>
</feature>
<feature type="transmembrane region" description="Helical" evidence="1">
    <location>
        <begin position="301"/>
        <end position="332"/>
    </location>
</feature>
<evidence type="ECO:0000313" key="4">
    <source>
        <dbReference type="Proteomes" id="UP000245412"/>
    </source>
</evidence>
<dbReference type="RefSeq" id="WP_109625556.1">
    <property type="nucleotide sequence ID" value="NZ_CABJAT010000007.1"/>
</dbReference>
<feature type="signal peptide" evidence="2">
    <location>
        <begin position="1"/>
        <end position="24"/>
    </location>
</feature>
<sequence>MKRTRIFILFLVLWVFLPAVPVHAEDNEDMQGYFLDELDLGEVDKALGDSMNGTGFSFSEAVMSLVKGDTPLNMESIGDLLWNTLFSELEQNREVAVHVLILVIAAAVFTNFTNIFEKSQVGDISFYMIYLLLFTLLMQAFYSISVLTAQTLANVVNFMQVLMPVYFLAVSIASGSVTAGAFYEFTLLLITGLQMLMKYFLIPAVNLYVLFMLLNHLAKEEYLSKMADLLKLFVEWSIKTMIAVVVGFQTVQCLVMPAVDALKTAILNKAAGSIPGVGNAFNAVTEVVLGSAVLIKNAVGAAGLIVLAVICIVPLMKLGICTLLYKLMAAVVQPVSDKRMVECIGAVGDGAGLLLKVLGTTGILFFLSLAMVTASVTAG</sequence>
<comment type="caution">
    <text evidence="3">The sequence shown here is derived from an EMBL/GenBank/DDBJ whole genome shotgun (WGS) entry which is preliminary data.</text>
</comment>
<proteinExistence type="predicted"/>
<dbReference type="Proteomes" id="UP000245412">
    <property type="component" value="Unassembled WGS sequence"/>
</dbReference>
<feature type="transmembrane region" description="Helical" evidence="1">
    <location>
        <begin position="238"/>
        <end position="262"/>
    </location>
</feature>
<evidence type="ECO:0000313" key="3">
    <source>
        <dbReference type="EMBL" id="PWJ77457.1"/>
    </source>
</evidence>
<feature type="transmembrane region" description="Helical" evidence="1">
    <location>
        <begin position="199"/>
        <end position="218"/>
    </location>
</feature>
<reference evidence="3 4" key="1">
    <citation type="submission" date="2018-05" db="EMBL/GenBank/DDBJ databases">
        <authorList>
            <person name="Goeker M."/>
            <person name="Huntemann M."/>
            <person name="Clum A."/>
            <person name="Pillay M."/>
            <person name="Palaniappan K."/>
            <person name="Varghese N."/>
            <person name="Mikhailova N."/>
            <person name="Stamatis D."/>
            <person name="Reddy T."/>
            <person name="Daum C."/>
            <person name="Shapiro N."/>
            <person name="Ivanova N."/>
            <person name="Kyrpides N."/>
            <person name="Woyke T."/>
        </authorList>
    </citation>
    <scope>NUCLEOTIDE SEQUENCE [LARGE SCALE GENOMIC DNA]</scope>
    <source>
        <strain evidence="3 4">DSM 26524</strain>
    </source>
</reference>
<accession>A0AB73T7A6</accession>
<keyword evidence="4" id="KW-1185">Reference proteome</keyword>
<keyword evidence="2" id="KW-0732">Signal</keyword>
<keyword evidence="1" id="KW-0812">Transmembrane</keyword>
<feature type="transmembrane region" description="Helical" evidence="1">
    <location>
        <begin position="124"/>
        <end position="145"/>
    </location>
</feature>
<name>A0AB73T7A6_9FIRM</name>
<dbReference type="AlphaFoldDB" id="A0AB73T7A6"/>
<protein>
    <submittedName>
        <fullName evidence="3">Stage III sporulation protein AE</fullName>
    </submittedName>
</protein>
<evidence type="ECO:0000256" key="1">
    <source>
        <dbReference type="SAM" id="Phobius"/>
    </source>
</evidence>
<dbReference type="Pfam" id="PF09546">
    <property type="entry name" value="Spore_III_AE"/>
    <property type="match status" value="1"/>
</dbReference>
<feature type="transmembrane region" description="Helical" evidence="1">
    <location>
        <begin position="95"/>
        <end position="112"/>
    </location>
</feature>
<dbReference type="InterPro" id="IPR014194">
    <property type="entry name" value="Spore_III_AE"/>
</dbReference>
<keyword evidence="1" id="KW-0472">Membrane</keyword>
<feature type="transmembrane region" description="Helical" evidence="1">
    <location>
        <begin position="274"/>
        <end position="295"/>
    </location>
</feature>
<gene>
    <name evidence="3" type="ORF">C7383_103302</name>
</gene>
<feature type="chain" id="PRO_5044504635" evidence="2">
    <location>
        <begin position="25"/>
        <end position="379"/>
    </location>
</feature>
<evidence type="ECO:0000256" key="2">
    <source>
        <dbReference type="SAM" id="SignalP"/>
    </source>
</evidence>
<feature type="transmembrane region" description="Helical" evidence="1">
    <location>
        <begin position="353"/>
        <end position="376"/>
    </location>
</feature>
<organism evidence="3 4">
    <name type="scientific">Murimonas intestini</name>
    <dbReference type="NCBI Taxonomy" id="1337051"/>
    <lineage>
        <taxon>Bacteria</taxon>
        <taxon>Bacillati</taxon>
        <taxon>Bacillota</taxon>
        <taxon>Clostridia</taxon>
        <taxon>Lachnospirales</taxon>
        <taxon>Lachnospiraceae</taxon>
        <taxon>Murimonas</taxon>
    </lineage>
</organism>
<dbReference type="EMBL" id="QGGY01000003">
    <property type="protein sequence ID" value="PWJ77457.1"/>
    <property type="molecule type" value="Genomic_DNA"/>
</dbReference>
<keyword evidence="1" id="KW-1133">Transmembrane helix</keyword>